<dbReference type="Proteomes" id="UP000027135">
    <property type="component" value="Unassembled WGS sequence"/>
</dbReference>
<protein>
    <submittedName>
        <fullName evidence="1">Uncharacterized protein</fullName>
    </submittedName>
</protein>
<proteinExistence type="predicted"/>
<reference evidence="1 2" key="1">
    <citation type="journal article" date="2014" name="Nat. Commun.">
        <title>Molecular traces of alternative social organization in a termite genome.</title>
        <authorList>
            <person name="Terrapon N."/>
            <person name="Li C."/>
            <person name="Robertson H.M."/>
            <person name="Ji L."/>
            <person name="Meng X."/>
            <person name="Booth W."/>
            <person name="Chen Z."/>
            <person name="Childers C.P."/>
            <person name="Glastad K.M."/>
            <person name="Gokhale K."/>
            <person name="Gowin J."/>
            <person name="Gronenberg W."/>
            <person name="Hermansen R.A."/>
            <person name="Hu H."/>
            <person name="Hunt B.G."/>
            <person name="Huylmans A.K."/>
            <person name="Khalil S.M."/>
            <person name="Mitchell R.D."/>
            <person name="Munoz-Torres M.C."/>
            <person name="Mustard J.A."/>
            <person name="Pan H."/>
            <person name="Reese J.T."/>
            <person name="Scharf M.E."/>
            <person name="Sun F."/>
            <person name="Vogel H."/>
            <person name="Xiao J."/>
            <person name="Yang W."/>
            <person name="Yang Z."/>
            <person name="Yang Z."/>
            <person name="Zhou J."/>
            <person name="Zhu J."/>
            <person name="Brent C.S."/>
            <person name="Elsik C.G."/>
            <person name="Goodisman M.A."/>
            <person name="Liberles D.A."/>
            <person name="Roe R.M."/>
            <person name="Vargo E.L."/>
            <person name="Vilcinskas A."/>
            <person name="Wang J."/>
            <person name="Bornberg-Bauer E."/>
            <person name="Korb J."/>
            <person name="Zhang G."/>
            <person name="Liebig J."/>
        </authorList>
    </citation>
    <scope>NUCLEOTIDE SEQUENCE [LARGE SCALE GENOMIC DNA]</scope>
    <source>
        <tissue evidence="1">Whole organism</tissue>
    </source>
</reference>
<name>A0A067R455_ZOONE</name>
<dbReference type="AlphaFoldDB" id="A0A067R455"/>
<organism evidence="1 2">
    <name type="scientific">Zootermopsis nevadensis</name>
    <name type="common">Dampwood termite</name>
    <dbReference type="NCBI Taxonomy" id="136037"/>
    <lineage>
        <taxon>Eukaryota</taxon>
        <taxon>Metazoa</taxon>
        <taxon>Ecdysozoa</taxon>
        <taxon>Arthropoda</taxon>
        <taxon>Hexapoda</taxon>
        <taxon>Insecta</taxon>
        <taxon>Pterygota</taxon>
        <taxon>Neoptera</taxon>
        <taxon>Polyneoptera</taxon>
        <taxon>Dictyoptera</taxon>
        <taxon>Blattodea</taxon>
        <taxon>Blattoidea</taxon>
        <taxon>Termitoidae</taxon>
        <taxon>Termopsidae</taxon>
        <taxon>Zootermopsis</taxon>
    </lineage>
</organism>
<dbReference type="EMBL" id="KK852715">
    <property type="protein sequence ID" value="KDR17853.1"/>
    <property type="molecule type" value="Genomic_DNA"/>
</dbReference>
<evidence type="ECO:0000313" key="2">
    <source>
        <dbReference type="Proteomes" id="UP000027135"/>
    </source>
</evidence>
<sequence length="182" mass="19834">MLIEINYRRPLIRTNHHTPRSFHRHHVHHHHLHHRSANPVLKHPTGCKVGSTVTKHSHYGTNDVTYENDFEFNCSSKSLQDNVVTSGNVINRHGVSGGLECGSALCLMWSGTHGESLTGGSSRVCFPKLCASGNQLASAGNGDVNVCLSVSHQVALEFPLTLSLGSSYSSHCVLYLDKTTSP</sequence>
<accession>A0A067R455</accession>
<gene>
    <name evidence="1" type="ORF">L798_08044</name>
</gene>
<keyword evidence="2" id="KW-1185">Reference proteome</keyword>
<evidence type="ECO:0000313" key="1">
    <source>
        <dbReference type="EMBL" id="KDR17853.1"/>
    </source>
</evidence>
<dbReference type="InParanoid" id="A0A067R455"/>